<accession>A0A9X9XG30</accession>
<feature type="active site" description="Nucleophile" evidence="2">
    <location>
        <position position="127"/>
    </location>
</feature>
<feature type="domain" description="PNPLA" evidence="3">
    <location>
        <begin position="92"/>
        <end position="287"/>
    </location>
</feature>
<dbReference type="InterPro" id="IPR016035">
    <property type="entry name" value="Acyl_Trfase/lysoPLipase"/>
</dbReference>
<keyword evidence="1 2" id="KW-0443">Lipid metabolism</keyword>
<evidence type="ECO:0000259" key="3">
    <source>
        <dbReference type="PROSITE" id="PS51635"/>
    </source>
</evidence>
<reference evidence="4" key="1">
    <citation type="submission" date="2020-01" db="EMBL/GenBank/DDBJ databases">
        <authorList>
            <person name="Rat A."/>
        </authorList>
    </citation>
    <scope>NUCLEOTIDE SEQUENCE</scope>
    <source>
        <strain evidence="4">LMG 31228</strain>
    </source>
</reference>
<feature type="short sequence motif" description="GXSXG" evidence="2">
    <location>
        <begin position="125"/>
        <end position="129"/>
    </location>
</feature>
<dbReference type="PROSITE" id="PS51635">
    <property type="entry name" value="PNPLA"/>
    <property type="match status" value="1"/>
</dbReference>
<dbReference type="InterPro" id="IPR002641">
    <property type="entry name" value="PNPLA_dom"/>
</dbReference>
<evidence type="ECO:0000313" key="5">
    <source>
        <dbReference type="Proteomes" id="UP001138709"/>
    </source>
</evidence>
<feature type="active site" description="Proton acceptor" evidence="2">
    <location>
        <position position="271"/>
    </location>
</feature>
<comment type="caution">
    <text evidence="4">The sequence shown here is derived from an EMBL/GenBank/DDBJ whole genome shotgun (WGS) entry which is preliminary data.</text>
</comment>
<dbReference type="EMBL" id="JAAEDL010000021">
    <property type="protein sequence ID" value="MBR0682666.1"/>
    <property type="molecule type" value="Genomic_DNA"/>
</dbReference>
<keyword evidence="5" id="KW-1185">Reference proteome</keyword>
<dbReference type="Gene3D" id="3.40.1090.10">
    <property type="entry name" value="Cytosolic phospholipase A2 catalytic domain"/>
    <property type="match status" value="1"/>
</dbReference>
<dbReference type="GO" id="GO:0016787">
    <property type="term" value="F:hydrolase activity"/>
    <property type="evidence" value="ECO:0007669"/>
    <property type="project" value="UniProtKB-UniRule"/>
</dbReference>
<feature type="short sequence motif" description="GXGXXG" evidence="2">
    <location>
        <begin position="96"/>
        <end position="101"/>
    </location>
</feature>
<dbReference type="GO" id="GO:0016042">
    <property type="term" value="P:lipid catabolic process"/>
    <property type="evidence" value="ECO:0007669"/>
    <property type="project" value="UniProtKB-UniRule"/>
</dbReference>
<dbReference type="Pfam" id="PF01734">
    <property type="entry name" value="Patatin"/>
    <property type="match status" value="1"/>
</dbReference>
<evidence type="ECO:0000313" key="4">
    <source>
        <dbReference type="EMBL" id="MBR0682666.1"/>
    </source>
</evidence>
<feature type="short sequence motif" description="DGA/G" evidence="2">
    <location>
        <begin position="271"/>
        <end position="273"/>
    </location>
</feature>
<protein>
    <submittedName>
        <fullName evidence="4">Patatin family protein</fullName>
    </submittedName>
</protein>
<evidence type="ECO:0000256" key="1">
    <source>
        <dbReference type="ARBA" id="ARBA00023098"/>
    </source>
</evidence>
<sequence>MARRAFLLGLGTATAAFAGITWVRLPDPARRPAVPAARLAEARFLGLPNERFFPELPAGVEALRGEFMAATARLRDRLGLPEGAPPQERTMLAISGGGSDGAFSAGLLCGWTEHGTRPVFHLVTGVSAGALIAPFAFIGPARDAQLRALYTTLRQEDVLRRRGWIEAAFGDAIADNAPLAATIARHLDAGMLADIARGHAEGRLLLISTVNLDAQVAVIWNLGAIAASGHPRALDLARRILLASAAIPGIFPPAMFDVSLDGRLYQEMHVDGGTFAQSFLYPDSFGQQRRDRLRAGLPVPAVAAYVIRNAQHDLRAPEVARRLLGVAQTAVTALIRANGHGDVARIHANAVRDGIAFRLAHIGPDFGLRTDTSFDPAYMRALFDHAFDRARAGYPWADRPPF</sequence>
<keyword evidence="2" id="KW-0378">Hydrolase</keyword>
<evidence type="ECO:0000256" key="2">
    <source>
        <dbReference type="PROSITE-ProRule" id="PRU01161"/>
    </source>
</evidence>
<dbReference type="RefSeq" id="WP_211848200.1">
    <property type="nucleotide sequence ID" value="NZ_JAAEDL010000021.1"/>
</dbReference>
<dbReference type="SUPFAM" id="SSF52151">
    <property type="entry name" value="FabD/lysophospholipase-like"/>
    <property type="match status" value="1"/>
</dbReference>
<dbReference type="Proteomes" id="UP001138709">
    <property type="component" value="Unassembled WGS sequence"/>
</dbReference>
<organism evidence="4 5">
    <name type="scientific">Neoroseomonas eburnea</name>
    <dbReference type="NCBI Taxonomy" id="1346889"/>
    <lineage>
        <taxon>Bacteria</taxon>
        <taxon>Pseudomonadati</taxon>
        <taxon>Pseudomonadota</taxon>
        <taxon>Alphaproteobacteria</taxon>
        <taxon>Acetobacterales</taxon>
        <taxon>Acetobacteraceae</taxon>
        <taxon>Neoroseomonas</taxon>
    </lineage>
</organism>
<reference evidence="4" key="2">
    <citation type="journal article" date="2021" name="Syst. Appl. Microbiol.">
        <title>Roseomonas hellenica sp. nov., isolated from roots of wild-growing Alkanna tinctoria.</title>
        <authorList>
            <person name="Rat A."/>
            <person name="Naranjo H.D."/>
            <person name="Lebbe L."/>
            <person name="Cnockaert M."/>
            <person name="Krigas N."/>
            <person name="Grigoriadou K."/>
            <person name="Maloupa E."/>
            <person name="Willems A."/>
        </authorList>
    </citation>
    <scope>NUCLEOTIDE SEQUENCE</scope>
    <source>
        <strain evidence="4">LMG 31228</strain>
    </source>
</reference>
<name>A0A9X9XG30_9PROT</name>
<gene>
    <name evidence="4" type="ORF">GXW74_19395</name>
</gene>
<keyword evidence="2" id="KW-0442">Lipid degradation</keyword>
<proteinExistence type="predicted"/>
<dbReference type="AlphaFoldDB" id="A0A9X9XG30"/>